<accession>A0A151CGT3</accession>
<reference evidence="2 3" key="1">
    <citation type="submission" date="2015-11" db="EMBL/GenBank/DDBJ databases">
        <title>Draft genome of Sulfurovum riftiae 1812E, a member of the Epsilonproteobacteria isolated from the tube of the deep-sea hydrothermal vent tubewom Riftia pachyptila.</title>
        <authorList>
            <person name="Vetriani C."/>
            <person name="Giovannelli D."/>
        </authorList>
    </citation>
    <scope>NUCLEOTIDE SEQUENCE [LARGE SCALE GENOMIC DNA]</scope>
    <source>
        <strain evidence="2 3">1812E</strain>
    </source>
</reference>
<feature type="chain" id="PRO_5007578510" description="Lipoprotein" evidence="1">
    <location>
        <begin position="22"/>
        <end position="124"/>
    </location>
</feature>
<gene>
    <name evidence="2" type="ORF">AS592_07825</name>
</gene>
<dbReference type="Proteomes" id="UP000075359">
    <property type="component" value="Unassembled WGS sequence"/>
</dbReference>
<dbReference type="PROSITE" id="PS51257">
    <property type="entry name" value="PROKAR_LIPOPROTEIN"/>
    <property type="match status" value="1"/>
</dbReference>
<evidence type="ECO:0008006" key="4">
    <source>
        <dbReference type="Google" id="ProtNLM"/>
    </source>
</evidence>
<feature type="signal peptide" evidence="1">
    <location>
        <begin position="1"/>
        <end position="21"/>
    </location>
</feature>
<dbReference type="AlphaFoldDB" id="A0A151CGT3"/>
<evidence type="ECO:0000313" key="3">
    <source>
        <dbReference type="Proteomes" id="UP000075359"/>
    </source>
</evidence>
<name>A0A151CGT3_9BACT</name>
<evidence type="ECO:0000256" key="1">
    <source>
        <dbReference type="SAM" id="SignalP"/>
    </source>
</evidence>
<keyword evidence="3" id="KW-1185">Reference proteome</keyword>
<keyword evidence="1" id="KW-0732">Signal</keyword>
<dbReference type="EMBL" id="LNKT01000012">
    <property type="protein sequence ID" value="KYJ86726.1"/>
    <property type="molecule type" value="Genomic_DNA"/>
</dbReference>
<organism evidence="2 3">
    <name type="scientific">Sulfurovum riftiae</name>
    <dbReference type="NCBI Taxonomy" id="1630136"/>
    <lineage>
        <taxon>Bacteria</taxon>
        <taxon>Pseudomonadati</taxon>
        <taxon>Campylobacterota</taxon>
        <taxon>Epsilonproteobacteria</taxon>
        <taxon>Campylobacterales</taxon>
        <taxon>Sulfurovaceae</taxon>
        <taxon>Sulfurovum</taxon>
    </lineage>
</organism>
<protein>
    <recommendedName>
        <fullName evidence="4">Lipoprotein</fullName>
    </recommendedName>
</protein>
<evidence type="ECO:0000313" key="2">
    <source>
        <dbReference type="EMBL" id="KYJ86726.1"/>
    </source>
</evidence>
<comment type="caution">
    <text evidence="2">The sequence shown here is derived from an EMBL/GenBank/DDBJ whole genome shotgun (WGS) entry which is preliminary data.</text>
</comment>
<proteinExistence type="predicted"/>
<sequence length="124" mass="13584">MYKYSVMTIGAALLLSGCVGAKEGLILNDMTKKLLPEVKQEAKAKKEVMQAGQKCLHKAKSSDAANACNAMMRQKDPEIEVEDFSSWGAKELAEVDRIANEHVAYFDCILASETISKALDCKEP</sequence>
<dbReference type="RefSeq" id="WP_067329993.1">
    <property type="nucleotide sequence ID" value="NZ_LNKT01000012.1"/>
</dbReference>